<protein>
    <submittedName>
        <fullName evidence="5">Uncharacterized protein</fullName>
    </submittedName>
</protein>
<keyword evidence="2" id="KW-0472">Membrane</keyword>
<feature type="transmembrane region" description="Helical" evidence="2">
    <location>
        <begin position="394"/>
        <end position="414"/>
    </location>
</feature>
<gene>
    <name evidence="5" type="ORF">GCM10023198_23080</name>
</gene>
<dbReference type="EMBL" id="BAABHM010000011">
    <property type="protein sequence ID" value="GAA4701360.1"/>
    <property type="molecule type" value="Genomic_DNA"/>
</dbReference>
<feature type="transmembrane region" description="Helical" evidence="2">
    <location>
        <begin position="252"/>
        <end position="269"/>
    </location>
</feature>
<feature type="compositionally biased region" description="Gly residues" evidence="1">
    <location>
        <begin position="631"/>
        <end position="641"/>
    </location>
</feature>
<feature type="compositionally biased region" description="Basic and acidic residues" evidence="1">
    <location>
        <begin position="494"/>
        <end position="504"/>
    </location>
</feature>
<dbReference type="Pfam" id="PF25591">
    <property type="entry name" value="LRV_2"/>
    <property type="match status" value="1"/>
</dbReference>
<feature type="transmembrane region" description="Helical" evidence="2">
    <location>
        <begin position="128"/>
        <end position="146"/>
    </location>
</feature>
<feature type="region of interest" description="Disordered" evidence="1">
    <location>
        <begin position="548"/>
        <end position="656"/>
    </location>
</feature>
<keyword evidence="6" id="KW-1185">Reference proteome</keyword>
<feature type="transmembrane region" description="Helical" evidence="2">
    <location>
        <begin position="191"/>
        <end position="211"/>
    </location>
</feature>
<dbReference type="InterPro" id="IPR057697">
    <property type="entry name" value="DUF7937"/>
</dbReference>
<evidence type="ECO:0000313" key="5">
    <source>
        <dbReference type="EMBL" id="GAA4701360.1"/>
    </source>
</evidence>
<keyword evidence="2" id="KW-0812">Transmembrane</keyword>
<feature type="domain" description="DUF7937" evidence="4">
    <location>
        <begin position="63"/>
        <end position="450"/>
    </location>
</feature>
<feature type="region of interest" description="Disordered" evidence="1">
    <location>
        <begin position="1"/>
        <end position="29"/>
    </location>
</feature>
<evidence type="ECO:0000256" key="1">
    <source>
        <dbReference type="SAM" id="MobiDB-lite"/>
    </source>
</evidence>
<feature type="compositionally biased region" description="Low complexity" evidence="1">
    <location>
        <begin position="508"/>
        <end position="528"/>
    </location>
</feature>
<feature type="compositionally biased region" description="Basic and acidic residues" evidence="1">
    <location>
        <begin position="1"/>
        <end position="14"/>
    </location>
</feature>
<feature type="transmembrane region" description="Helical" evidence="2">
    <location>
        <begin position="94"/>
        <end position="116"/>
    </location>
</feature>
<organism evidence="5 6">
    <name type="scientific">Promicromonospora umidemergens</name>
    <dbReference type="NCBI Taxonomy" id="629679"/>
    <lineage>
        <taxon>Bacteria</taxon>
        <taxon>Bacillati</taxon>
        <taxon>Actinomycetota</taxon>
        <taxon>Actinomycetes</taxon>
        <taxon>Micrococcales</taxon>
        <taxon>Promicromonosporaceae</taxon>
        <taxon>Promicromonospora</taxon>
    </lineage>
</organism>
<feature type="compositionally biased region" description="Low complexity" evidence="1">
    <location>
        <begin position="642"/>
        <end position="654"/>
    </location>
</feature>
<dbReference type="Proteomes" id="UP001500843">
    <property type="component" value="Unassembled WGS sequence"/>
</dbReference>
<keyword evidence="2" id="KW-1133">Transmembrane helix</keyword>
<comment type="caution">
    <text evidence="5">The sequence shown here is derived from an EMBL/GenBank/DDBJ whole genome shotgun (WGS) entry which is preliminary data.</text>
</comment>
<dbReference type="Pfam" id="PF25592">
    <property type="entry name" value="DUF7937"/>
    <property type="match status" value="1"/>
</dbReference>
<proteinExistence type="predicted"/>
<feature type="transmembrane region" description="Helical" evidence="2">
    <location>
        <begin position="152"/>
        <end position="170"/>
    </location>
</feature>
<evidence type="ECO:0000256" key="2">
    <source>
        <dbReference type="SAM" id="Phobius"/>
    </source>
</evidence>
<evidence type="ECO:0000259" key="3">
    <source>
        <dbReference type="Pfam" id="PF25591"/>
    </source>
</evidence>
<sequence>MMDQHASERDERASADGAQDTNGAPTESLDHEYVAMISPEIGSGPEPDSSDTDRPFANIAVADYVRDAIAALALLVSLALPWNLADRSADRVEVVLAVALSLASLSLPYLARFGALPATWTVHSTRRARLLAGLPLAVIGLLHLVFDVRSGTGVGTGLGLALAGGALAATPRDSELGPVEQDGAVVRGWRLGLAGVGVLIAVGAVTSTLLAEFAADATLGDRLLSPVWLVLVVGLAWLLVGGTVRHDRPSRLVLVAAGIVLALLFIFTSGDSLAGLESMRPGVTDPSRFGLVLLPLAAAVAGSPAVRRDPAAEADASIERAAGLWVRVAIRAFDIIVLLAVCSALAALVQLIDPGFIGSGAGVPLVVRLVLGVVVAGIAWFARRSLQRDPGTGHVPAVGAACIAGVLGLVVVIATSGASLGVNLGDLLMALGLPVVAASALMVPKAVREHFQTVGIGGDTDVDRSQAYLWAPQRPKGNKAPPVALPEQPVRSAPELRRPAEPRRVSSTGAVRTVAGAAAAQRGATPVQTVEPQSGEVSLSAMRTVEEMPAAGPPAGSSMGETATMPPIRSGAAPATPARRPVSAQQPVAPVQQTAATGPATSGQPVAQAPSGSAAGGREQEQVTRRTVVGQGQGQGHGHGQGAAASGNGAEAGHTAVLPPVGGRWSAALALDPATPLADLAKIVQEAPHLRPQVAANPSTYPALLDWLGALGDPQVDAALRNRR</sequence>
<accession>A0ABP8X5R0</accession>
<evidence type="ECO:0000313" key="6">
    <source>
        <dbReference type="Proteomes" id="UP001500843"/>
    </source>
</evidence>
<name>A0ABP8X5R0_9MICO</name>
<dbReference type="InterPro" id="IPR057893">
    <property type="entry name" value="LRV_2"/>
</dbReference>
<feature type="transmembrane region" description="Helical" evidence="2">
    <location>
        <begin position="361"/>
        <end position="382"/>
    </location>
</feature>
<feature type="transmembrane region" description="Helical" evidence="2">
    <location>
        <begin position="420"/>
        <end position="443"/>
    </location>
</feature>
<feature type="transmembrane region" description="Helical" evidence="2">
    <location>
        <begin position="223"/>
        <end position="240"/>
    </location>
</feature>
<feature type="region of interest" description="Disordered" evidence="1">
    <location>
        <begin position="472"/>
        <end position="535"/>
    </location>
</feature>
<reference evidence="6" key="1">
    <citation type="journal article" date="2019" name="Int. J. Syst. Evol. Microbiol.">
        <title>The Global Catalogue of Microorganisms (GCM) 10K type strain sequencing project: providing services to taxonomists for standard genome sequencing and annotation.</title>
        <authorList>
            <consortium name="The Broad Institute Genomics Platform"/>
            <consortium name="The Broad Institute Genome Sequencing Center for Infectious Disease"/>
            <person name="Wu L."/>
            <person name="Ma J."/>
        </authorList>
    </citation>
    <scope>NUCLEOTIDE SEQUENCE [LARGE SCALE GENOMIC DNA]</scope>
    <source>
        <strain evidence="6">JCM 17975</strain>
    </source>
</reference>
<feature type="transmembrane region" description="Helical" evidence="2">
    <location>
        <begin position="64"/>
        <end position="82"/>
    </location>
</feature>
<evidence type="ECO:0000259" key="4">
    <source>
        <dbReference type="Pfam" id="PF25592"/>
    </source>
</evidence>
<feature type="transmembrane region" description="Helical" evidence="2">
    <location>
        <begin position="328"/>
        <end position="349"/>
    </location>
</feature>
<feature type="compositionally biased region" description="Low complexity" evidence="1">
    <location>
        <begin position="584"/>
        <end position="597"/>
    </location>
</feature>
<feature type="transmembrane region" description="Helical" evidence="2">
    <location>
        <begin position="289"/>
        <end position="307"/>
    </location>
</feature>
<feature type="domain" description="Leucine rich repeat variant" evidence="3">
    <location>
        <begin position="666"/>
        <end position="723"/>
    </location>
</feature>